<reference evidence="3" key="1">
    <citation type="submission" date="2023-03" db="EMBL/GenBank/DDBJ databases">
        <title>Massive genome expansion in bonnet fungi (Mycena s.s.) driven by repeated elements and novel gene families across ecological guilds.</title>
        <authorList>
            <consortium name="Lawrence Berkeley National Laboratory"/>
            <person name="Harder C.B."/>
            <person name="Miyauchi S."/>
            <person name="Viragh M."/>
            <person name="Kuo A."/>
            <person name="Thoen E."/>
            <person name="Andreopoulos B."/>
            <person name="Lu D."/>
            <person name="Skrede I."/>
            <person name="Drula E."/>
            <person name="Henrissat B."/>
            <person name="Morin E."/>
            <person name="Kohler A."/>
            <person name="Barry K."/>
            <person name="LaButti K."/>
            <person name="Morin E."/>
            <person name="Salamov A."/>
            <person name="Lipzen A."/>
            <person name="Mereny Z."/>
            <person name="Hegedus B."/>
            <person name="Baldrian P."/>
            <person name="Stursova M."/>
            <person name="Weitz H."/>
            <person name="Taylor A."/>
            <person name="Grigoriev I.V."/>
            <person name="Nagy L.G."/>
            <person name="Martin F."/>
            <person name="Kauserud H."/>
        </authorList>
    </citation>
    <scope>NUCLEOTIDE SEQUENCE</scope>
    <source>
        <strain evidence="3">CBHHK173m</strain>
    </source>
</reference>
<evidence type="ECO:0000256" key="2">
    <source>
        <dbReference type="SAM" id="Phobius"/>
    </source>
</evidence>
<keyword evidence="2" id="KW-0472">Membrane</keyword>
<keyword evidence="2" id="KW-0812">Transmembrane</keyword>
<gene>
    <name evidence="3" type="ORF">B0H15DRAFT_525523</name>
</gene>
<name>A0AAD6XPJ8_9AGAR</name>
<feature type="transmembrane region" description="Helical" evidence="2">
    <location>
        <begin position="69"/>
        <end position="92"/>
    </location>
</feature>
<comment type="caution">
    <text evidence="3">The sequence shown here is derived from an EMBL/GenBank/DDBJ whole genome shotgun (WGS) entry which is preliminary data.</text>
</comment>
<dbReference type="EMBL" id="JARJCN010000063">
    <property type="protein sequence ID" value="KAJ7078839.1"/>
    <property type="molecule type" value="Genomic_DNA"/>
</dbReference>
<dbReference type="AlphaFoldDB" id="A0AAD6XPJ8"/>
<dbReference type="Proteomes" id="UP001222325">
    <property type="component" value="Unassembled WGS sequence"/>
</dbReference>
<sequence length="271" mass="29617">MHVIYCLIPAIARSAARCLGLRAAVTSANCATDACPVLRRSIDRPSLGPVVQTEILLRRSFAEIDTPQIFVILTAVVGMLAMCGIVVVVLWYRRGGAESLSRAEEGFSELDDKVPLSAQYIAPPPRIYAGRWESVVGSTIPSAAQPPPSRKGRPNLVISIPSRRTCSWNLERVPVPRLSSPPSAAPRMPLVRMRLALRTPRQQDFHEGPRRSLSLEPNLALIDTLKQENTDRASSSDVLSGVPNPRLPSQGPMTSRLAALMDGTRRPEYNV</sequence>
<organism evidence="3 4">
    <name type="scientific">Mycena belliarum</name>
    <dbReference type="NCBI Taxonomy" id="1033014"/>
    <lineage>
        <taxon>Eukaryota</taxon>
        <taxon>Fungi</taxon>
        <taxon>Dikarya</taxon>
        <taxon>Basidiomycota</taxon>
        <taxon>Agaricomycotina</taxon>
        <taxon>Agaricomycetes</taxon>
        <taxon>Agaricomycetidae</taxon>
        <taxon>Agaricales</taxon>
        <taxon>Marasmiineae</taxon>
        <taxon>Mycenaceae</taxon>
        <taxon>Mycena</taxon>
    </lineage>
</organism>
<feature type="region of interest" description="Disordered" evidence="1">
    <location>
        <begin position="227"/>
        <end position="271"/>
    </location>
</feature>
<accession>A0AAD6XPJ8</accession>
<keyword evidence="2" id="KW-1133">Transmembrane helix</keyword>
<evidence type="ECO:0000256" key="1">
    <source>
        <dbReference type="SAM" id="MobiDB-lite"/>
    </source>
</evidence>
<protein>
    <submittedName>
        <fullName evidence="3">Uncharacterized protein</fullName>
    </submittedName>
</protein>
<evidence type="ECO:0000313" key="3">
    <source>
        <dbReference type="EMBL" id="KAJ7078839.1"/>
    </source>
</evidence>
<evidence type="ECO:0000313" key="4">
    <source>
        <dbReference type="Proteomes" id="UP001222325"/>
    </source>
</evidence>
<proteinExistence type="predicted"/>
<keyword evidence="4" id="KW-1185">Reference proteome</keyword>